<evidence type="ECO:0000256" key="1">
    <source>
        <dbReference type="SAM" id="SignalP"/>
    </source>
</evidence>
<keyword evidence="1" id="KW-0732">Signal</keyword>
<name>A0A0J0XV64_9TREE</name>
<dbReference type="RefSeq" id="XP_018281448.1">
    <property type="nucleotide sequence ID" value="XM_018422140.1"/>
</dbReference>
<protein>
    <recommendedName>
        <fullName evidence="4">Secreted protein</fullName>
    </recommendedName>
</protein>
<organism evidence="2 3">
    <name type="scientific">Cutaneotrichosporon oleaginosum</name>
    <dbReference type="NCBI Taxonomy" id="879819"/>
    <lineage>
        <taxon>Eukaryota</taxon>
        <taxon>Fungi</taxon>
        <taxon>Dikarya</taxon>
        <taxon>Basidiomycota</taxon>
        <taxon>Agaricomycotina</taxon>
        <taxon>Tremellomycetes</taxon>
        <taxon>Trichosporonales</taxon>
        <taxon>Trichosporonaceae</taxon>
        <taxon>Cutaneotrichosporon</taxon>
    </lineage>
</organism>
<gene>
    <name evidence="2" type="ORF">CC85DRAFT_282878</name>
</gene>
<accession>A0A0J0XV64</accession>
<keyword evidence="3" id="KW-1185">Reference proteome</keyword>
<feature type="signal peptide" evidence="1">
    <location>
        <begin position="1"/>
        <end position="25"/>
    </location>
</feature>
<evidence type="ECO:0008006" key="4">
    <source>
        <dbReference type="Google" id="ProtNLM"/>
    </source>
</evidence>
<dbReference type="EMBL" id="KQ087183">
    <property type="protein sequence ID" value="KLT44957.1"/>
    <property type="molecule type" value="Genomic_DNA"/>
</dbReference>
<proteinExistence type="predicted"/>
<sequence length="85" mass="9596">MWGVVFPRMSYLLFALEAAAELAGCSRCRFVLVRDVAPNSTPGVGYVNVCGELDWPHLRLLLAVSRSKCAFAWRRRQSRSQQARP</sequence>
<evidence type="ECO:0000313" key="3">
    <source>
        <dbReference type="Proteomes" id="UP000053611"/>
    </source>
</evidence>
<dbReference type="Proteomes" id="UP000053611">
    <property type="component" value="Unassembled WGS sequence"/>
</dbReference>
<evidence type="ECO:0000313" key="2">
    <source>
        <dbReference type="EMBL" id="KLT44957.1"/>
    </source>
</evidence>
<reference evidence="2 3" key="1">
    <citation type="submission" date="2015-03" db="EMBL/GenBank/DDBJ databases">
        <title>Genomics and transcriptomics of the oil-accumulating basidiomycete yeast T. oleaginosus allow insights into substrate utilization and the diverse evolutionary trajectories of mating systems in fungi.</title>
        <authorList>
            <consortium name="DOE Joint Genome Institute"/>
            <person name="Kourist R."/>
            <person name="Kracht O."/>
            <person name="Bracharz F."/>
            <person name="Lipzen A."/>
            <person name="Nolan M."/>
            <person name="Ohm R."/>
            <person name="Grigoriev I."/>
            <person name="Sun S."/>
            <person name="Heitman J."/>
            <person name="Bruck T."/>
            <person name="Nowrousian M."/>
        </authorList>
    </citation>
    <scope>NUCLEOTIDE SEQUENCE [LARGE SCALE GENOMIC DNA]</scope>
    <source>
        <strain evidence="2 3">IBC0246</strain>
    </source>
</reference>
<feature type="chain" id="PRO_5005245653" description="Secreted protein" evidence="1">
    <location>
        <begin position="26"/>
        <end position="85"/>
    </location>
</feature>
<dbReference type="GeneID" id="28982743"/>
<dbReference type="AlphaFoldDB" id="A0A0J0XV64"/>